<dbReference type="InterPro" id="IPR009057">
    <property type="entry name" value="Homeodomain-like_sf"/>
</dbReference>
<sequence>MKRATVAAGLVRSLAEFAARSGLHQTDILREVGLSETDLGDQDGRIAFDTYLRLIDVLIAQTGEPALLAKHAVETQLEKISVVGLIVGSAASLPDAMQQLNRYSTLMVDIDIMESGPRFSVSQEASEVWIIDNRPNPNQSPALTEAAFGRFIGEFRRNLPEHPFAVRIEMTHAKPAHADQLEQLLQCPITFGCTRNAMQIAPEWLLRPFENTSRYVFGIFADKADALLKNLEKDESIRARVEAGLMPGLHKGEASIDAIASELGMSRATLYRRLKQEGTTFAEVADELRCRMASDYLSARKVSVNEAAYLVGFSEASSFVRAFRRWTGQTPAEYRDQLLTASA</sequence>
<evidence type="ECO:0000313" key="6">
    <source>
        <dbReference type="Proteomes" id="UP000646579"/>
    </source>
</evidence>
<keyword evidence="6" id="KW-1185">Reference proteome</keyword>
<organism evidence="5 6">
    <name type="scientific">Devosia pacifica</name>
    <dbReference type="NCBI Taxonomy" id="1335967"/>
    <lineage>
        <taxon>Bacteria</taxon>
        <taxon>Pseudomonadati</taxon>
        <taxon>Pseudomonadota</taxon>
        <taxon>Alphaproteobacteria</taxon>
        <taxon>Hyphomicrobiales</taxon>
        <taxon>Devosiaceae</taxon>
        <taxon>Devosia</taxon>
    </lineage>
</organism>
<dbReference type="PRINTS" id="PR00032">
    <property type="entry name" value="HTHARAC"/>
</dbReference>
<dbReference type="AlphaFoldDB" id="A0A918VTH7"/>
<evidence type="ECO:0000259" key="4">
    <source>
        <dbReference type="PROSITE" id="PS01124"/>
    </source>
</evidence>
<dbReference type="RefSeq" id="WP_189425135.1">
    <property type="nucleotide sequence ID" value="NZ_BMZE01000002.1"/>
</dbReference>
<dbReference type="PANTHER" id="PTHR47894:SF1">
    <property type="entry name" value="HTH-TYPE TRANSCRIPTIONAL REGULATOR VQSM"/>
    <property type="match status" value="1"/>
</dbReference>
<dbReference type="GO" id="GO:0000976">
    <property type="term" value="F:transcription cis-regulatory region binding"/>
    <property type="evidence" value="ECO:0007669"/>
    <property type="project" value="TreeGrafter"/>
</dbReference>
<comment type="caution">
    <text evidence="5">The sequence shown here is derived from an EMBL/GenBank/DDBJ whole genome shotgun (WGS) entry which is preliminary data.</text>
</comment>
<dbReference type="EMBL" id="BMZE01000002">
    <property type="protein sequence ID" value="GHA21759.1"/>
    <property type="molecule type" value="Genomic_DNA"/>
</dbReference>
<evidence type="ECO:0000256" key="3">
    <source>
        <dbReference type="ARBA" id="ARBA00023163"/>
    </source>
</evidence>
<dbReference type="PROSITE" id="PS01124">
    <property type="entry name" value="HTH_ARAC_FAMILY_2"/>
    <property type="match status" value="1"/>
</dbReference>
<evidence type="ECO:0000256" key="2">
    <source>
        <dbReference type="ARBA" id="ARBA00023125"/>
    </source>
</evidence>
<feature type="domain" description="HTH araC/xylS-type" evidence="4">
    <location>
        <begin position="239"/>
        <end position="337"/>
    </location>
</feature>
<proteinExistence type="predicted"/>
<keyword evidence="1" id="KW-0805">Transcription regulation</keyword>
<dbReference type="Pfam" id="PF12833">
    <property type="entry name" value="HTH_18"/>
    <property type="match status" value="1"/>
</dbReference>
<evidence type="ECO:0000256" key="1">
    <source>
        <dbReference type="ARBA" id="ARBA00023015"/>
    </source>
</evidence>
<accession>A0A918VTH7</accession>
<reference evidence="5" key="2">
    <citation type="submission" date="2020-09" db="EMBL/GenBank/DDBJ databases">
        <authorList>
            <person name="Sun Q."/>
            <person name="Kim S."/>
        </authorList>
    </citation>
    <scope>NUCLEOTIDE SEQUENCE</scope>
    <source>
        <strain evidence="5">KCTC 32437</strain>
    </source>
</reference>
<dbReference type="InterPro" id="IPR020449">
    <property type="entry name" value="Tscrpt_reg_AraC-type_HTH"/>
</dbReference>
<dbReference type="Pfam" id="PF12625">
    <property type="entry name" value="Arabinose_bd"/>
    <property type="match status" value="1"/>
</dbReference>
<dbReference type="InterPro" id="IPR018060">
    <property type="entry name" value="HTH_AraC"/>
</dbReference>
<dbReference type="InterPro" id="IPR032687">
    <property type="entry name" value="AraC-type_N"/>
</dbReference>
<dbReference type="Gene3D" id="1.10.10.60">
    <property type="entry name" value="Homeodomain-like"/>
    <property type="match status" value="1"/>
</dbReference>
<reference evidence="5" key="1">
    <citation type="journal article" date="2014" name="Int. J. Syst. Evol. Microbiol.">
        <title>Complete genome sequence of Corynebacterium casei LMG S-19264T (=DSM 44701T), isolated from a smear-ripened cheese.</title>
        <authorList>
            <consortium name="US DOE Joint Genome Institute (JGI-PGF)"/>
            <person name="Walter F."/>
            <person name="Albersmeier A."/>
            <person name="Kalinowski J."/>
            <person name="Ruckert C."/>
        </authorList>
    </citation>
    <scope>NUCLEOTIDE SEQUENCE</scope>
    <source>
        <strain evidence="5">KCTC 32437</strain>
    </source>
</reference>
<dbReference type="GO" id="GO:0003700">
    <property type="term" value="F:DNA-binding transcription factor activity"/>
    <property type="evidence" value="ECO:0007669"/>
    <property type="project" value="InterPro"/>
</dbReference>
<dbReference type="GO" id="GO:0005829">
    <property type="term" value="C:cytosol"/>
    <property type="evidence" value="ECO:0007669"/>
    <property type="project" value="TreeGrafter"/>
</dbReference>
<dbReference type="SUPFAM" id="SSF46689">
    <property type="entry name" value="Homeodomain-like"/>
    <property type="match status" value="1"/>
</dbReference>
<keyword evidence="3" id="KW-0804">Transcription</keyword>
<name>A0A918VTH7_9HYPH</name>
<keyword evidence="2" id="KW-0238">DNA-binding</keyword>
<evidence type="ECO:0000313" key="5">
    <source>
        <dbReference type="EMBL" id="GHA21759.1"/>
    </source>
</evidence>
<protein>
    <submittedName>
        <fullName evidence="5">AraC family transcriptional regulator</fullName>
    </submittedName>
</protein>
<dbReference type="PANTHER" id="PTHR47894">
    <property type="entry name" value="HTH-TYPE TRANSCRIPTIONAL REGULATOR GADX"/>
    <property type="match status" value="1"/>
</dbReference>
<dbReference type="SMART" id="SM00342">
    <property type="entry name" value="HTH_ARAC"/>
    <property type="match status" value="1"/>
</dbReference>
<gene>
    <name evidence="5" type="ORF">GCM10007989_16370</name>
</gene>
<dbReference type="Proteomes" id="UP000646579">
    <property type="component" value="Unassembled WGS sequence"/>
</dbReference>